<dbReference type="InterPro" id="IPR034747">
    <property type="entry name" value="EXOI_SH3"/>
</dbReference>
<dbReference type="RefSeq" id="WP_121169217.1">
    <property type="nucleotide sequence ID" value="NZ_RAPE01000012.1"/>
</dbReference>
<dbReference type="AlphaFoldDB" id="A0A3A8B1C1"/>
<dbReference type="GO" id="GO:0005829">
    <property type="term" value="C:cytosol"/>
    <property type="evidence" value="ECO:0007669"/>
    <property type="project" value="TreeGrafter"/>
</dbReference>
<evidence type="ECO:0000256" key="1">
    <source>
        <dbReference type="PIRSR" id="PIRSR000977-1"/>
    </source>
</evidence>
<dbReference type="Gene3D" id="3.30.420.10">
    <property type="entry name" value="Ribonuclease H-like superfamily/Ribonuclease H"/>
    <property type="match status" value="1"/>
</dbReference>
<feature type="binding site" evidence="2">
    <location>
        <position position="178"/>
    </location>
    <ligand>
        <name>Mg(2+)</name>
        <dbReference type="ChEBI" id="CHEBI:18420"/>
        <label>2</label>
    </ligand>
</feature>
<dbReference type="InterPro" id="IPR023607">
    <property type="entry name" value="Exodeoxyribonuclease_I"/>
</dbReference>
<sequence>MSFVFYDTETTGTHTAFDQILQFGAIRTDHELNELDRFEIRCQILPYVVPAPGAMRVTGVTAEQLIDPSLPTHYQMVRAIAGKLTEWSPAIFIGHNSFGFDEHLLRQALYKTLHAPYLTNTNGNCRNDSLRMIQAVARFAPDALNIPVDDRGKPVFKLDRLAPTNGFDHSAAHDAMADVEATIHMCRLIAEREPEQWSGFVRFAQKAAVTDFALDEEVFVLTDFYYTRPYSWVVAAIGTNPDNGSEMFVLDLSNNPDDLAALSDEDLAGVLAQSPKPLRSMRTNAAPIVLPYEDAPEQIREVYPALDELKRRAARVKGDAALSERLIAGLLASREEREPSEHVEEQIYDGFASNADNDLMERFHSLEWSQRVSLIGQLADARLRTLGQRLLYCEAPELMNGDERHDYEKAIARRLMSVDETTPWLTYPRALAEVDELISEASGDEINLLTMHRDFLRERTAQASALL</sequence>
<dbReference type="PROSITE" id="PS51785">
    <property type="entry name" value="EXOI_C"/>
    <property type="match status" value="1"/>
</dbReference>
<comment type="caution">
    <text evidence="5">The sequence shown here is derived from an EMBL/GenBank/DDBJ whole genome shotgun (WGS) entry which is preliminary data.</text>
</comment>
<dbReference type="InterPro" id="IPR036397">
    <property type="entry name" value="RNaseH_sf"/>
</dbReference>
<dbReference type="PANTHER" id="PTHR30231:SF41">
    <property type="entry name" value="DNA POLYMERASE III SUBUNIT EPSILON"/>
    <property type="match status" value="1"/>
</dbReference>
<evidence type="ECO:0000313" key="5">
    <source>
        <dbReference type="EMBL" id="RKF12230.1"/>
    </source>
</evidence>
<dbReference type="InterPro" id="IPR058561">
    <property type="entry name" value="Exonuc_1_C"/>
</dbReference>
<feature type="binding site" evidence="2">
    <location>
        <position position="9"/>
    </location>
    <ligand>
        <name>Mg(2+)</name>
        <dbReference type="ChEBI" id="CHEBI:18420"/>
        <label>2</label>
    </ligand>
</feature>
<dbReference type="InterPro" id="IPR012337">
    <property type="entry name" value="RNaseH-like_sf"/>
</dbReference>
<dbReference type="PIRSF" id="PIRSF000977">
    <property type="entry name" value="Exodeoxyribonuclease_I"/>
    <property type="match status" value="1"/>
</dbReference>
<feature type="binding site" evidence="1">
    <location>
        <position position="9"/>
    </location>
    <ligand>
        <name>substrate</name>
    </ligand>
</feature>
<dbReference type="EMBL" id="RAPE01000012">
    <property type="protein sequence ID" value="RKF12230.1"/>
    <property type="molecule type" value="Genomic_DNA"/>
</dbReference>
<dbReference type="GO" id="GO:0008310">
    <property type="term" value="F:single-stranded DNA 3'-5' DNA exonuclease activity"/>
    <property type="evidence" value="ECO:0007669"/>
    <property type="project" value="UniProtKB-EC"/>
</dbReference>
<organism evidence="5 6">
    <name type="scientific">Roseovarius spongiae</name>
    <dbReference type="NCBI Taxonomy" id="2320272"/>
    <lineage>
        <taxon>Bacteria</taxon>
        <taxon>Pseudomonadati</taxon>
        <taxon>Pseudomonadota</taxon>
        <taxon>Alphaproteobacteria</taxon>
        <taxon>Rhodobacterales</taxon>
        <taxon>Roseobacteraceae</taxon>
        <taxon>Roseovarius</taxon>
    </lineage>
</organism>
<dbReference type="Gene3D" id="1.20.1280.70">
    <property type="entry name" value="Exonuclease ExoI, domain 3"/>
    <property type="match status" value="1"/>
</dbReference>
<dbReference type="GO" id="GO:0046872">
    <property type="term" value="F:metal ion binding"/>
    <property type="evidence" value="ECO:0007669"/>
    <property type="project" value="UniProtKB-KW"/>
</dbReference>
<comment type="cofactor">
    <cofactor evidence="2">
        <name>Mg(2+)</name>
        <dbReference type="ChEBI" id="CHEBI:18420"/>
    </cofactor>
    <text evidence="2">Binds 2 Mg(2+) ions per monomer.</text>
</comment>
<dbReference type="GO" id="GO:0003677">
    <property type="term" value="F:DNA binding"/>
    <property type="evidence" value="ECO:0007669"/>
    <property type="project" value="UniProtKB-KW"/>
</dbReference>
<evidence type="ECO:0000313" key="6">
    <source>
        <dbReference type="Proteomes" id="UP000281128"/>
    </source>
</evidence>
<accession>A0A3A8B1C1</accession>
<dbReference type="Pfam" id="PF26016">
    <property type="entry name" value="ExoI_C"/>
    <property type="match status" value="1"/>
</dbReference>
<evidence type="ECO:0000259" key="3">
    <source>
        <dbReference type="PROSITE" id="PS51784"/>
    </source>
</evidence>
<protein>
    <submittedName>
        <fullName evidence="5">Exodeoxyribonuclease I</fullName>
    </submittedName>
</protein>
<feature type="binding site" evidence="2">
    <location>
        <position position="7"/>
    </location>
    <ligand>
        <name>Mg(2+)</name>
        <dbReference type="ChEBI" id="CHEBI:18420"/>
        <label>1</label>
    </ligand>
</feature>
<dbReference type="Pfam" id="PF00929">
    <property type="entry name" value="RNase_T"/>
    <property type="match status" value="1"/>
</dbReference>
<feature type="domain" description="ExoI C-terminal" evidence="4">
    <location>
        <begin position="339"/>
        <end position="460"/>
    </location>
</feature>
<gene>
    <name evidence="5" type="ORF">D6850_19125</name>
</gene>
<dbReference type="PROSITE" id="PS51784">
    <property type="entry name" value="EXOI_SH3"/>
    <property type="match status" value="1"/>
</dbReference>
<keyword evidence="6" id="KW-1185">Reference proteome</keyword>
<dbReference type="GO" id="GO:0045004">
    <property type="term" value="P:DNA replication proofreading"/>
    <property type="evidence" value="ECO:0007669"/>
    <property type="project" value="TreeGrafter"/>
</dbReference>
<dbReference type="Proteomes" id="UP000281128">
    <property type="component" value="Unassembled WGS sequence"/>
</dbReference>
<keyword evidence="2" id="KW-0479">Metal-binding</keyword>
<keyword evidence="2" id="KW-0460">Magnesium</keyword>
<evidence type="ECO:0000259" key="4">
    <source>
        <dbReference type="PROSITE" id="PS51785"/>
    </source>
</evidence>
<reference evidence="5 6" key="1">
    <citation type="submission" date="2018-09" db="EMBL/GenBank/DDBJ databases">
        <title>Roseovarius spongiae sp. nov., isolated from a marine sponge.</title>
        <authorList>
            <person name="Zhuang L."/>
            <person name="Luo L."/>
        </authorList>
    </citation>
    <scope>NUCLEOTIDE SEQUENCE [LARGE SCALE GENOMIC DNA]</scope>
    <source>
        <strain evidence="5 6">HN-E21</strain>
    </source>
</reference>
<dbReference type="Gene3D" id="3.30.1520.20">
    <property type="entry name" value="Exonuclease ExoI, domain 2"/>
    <property type="match status" value="1"/>
</dbReference>
<name>A0A3A8B1C1_9RHOB</name>
<dbReference type="SUPFAM" id="SSF53098">
    <property type="entry name" value="Ribonuclease H-like"/>
    <property type="match status" value="1"/>
</dbReference>
<proteinExistence type="predicted"/>
<feature type="domain" description="ExoI SH3-like" evidence="3">
    <location>
        <begin position="194"/>
        <end position="334"/>
    </location>
</feature>
<dbReference type="SMART" id="SM00479">
    <property type="entry name" value="EXOIII"/>
    <property type="match status" value="1"/>
</dbReference>
<dbReference type="InterPro" id="IPR038649">
    <property type="entry name" value="EXOI_SH3_sf"/>
</dbReference>
<dbReference type="OrthoDB" id="9763470at2"/>
<feature type="binding site" evidence="1">
    <location>
        <position position="157"/>
    </location>
    <ligand>
        <name>substrate</name>
    </ligand>
</feature>
<evidence type="ECO:0000256" key="2">
    <source>
        <dbReference type="PIRSR" id="PIRSR000977-2"/>
    </source>
</evidence>
<dbReference type="PANTHER" id="PTHR30231">
    <property type="entry name" value="DNA POLYMERASE III SUBUNIT EPSILON"/>
    <property type="match status" value="1"/>
</dbReference>
<dbReference type="InterPro" id="IPR013520">
    <property type="entry name" value="Ribonucl_H"/>
</dbReference>